<dbReference type="Proteomes" id="UP000241074">
    <property type="component" value="Chromosome"/>
</dbReference>
<gene>
    <name evidence="2" type="ORF">C7S18_01070</name>
</gene>
<keyword evidence="3" id="KW-1185">Reference proteome</keyword>
<organism evidence="2 3">
    <name type="scientific">Ahniella affigens</name>
    <dbReference type="NCBI Taxonomy" id="2021234"/>
    <lineage>
        <taxon>Bacteria</taxon>
        <taxon>Pseudomonadati</taxon>
        <taxon>Pseudomonadota</taxon>
        <taxon>Gammaproteobacteria</taxon>
        <taxon>Lysobacterales</taxon>
        <taxon>Rhodanobacteraceae</taxon>
        <taxon>Ahniella</taxon>
    </lineage>
</organism>
<reference evidence="2 3" key="2">
    <citation type="submission" date="2018-03" db="EMBL/GenBank/DDBJ databases">
        <authorList>
            <person name="Keele B.F."/>
        </authorList>
    </citation>
    <scope>NUCLEOTIDE SEQUENCE [LARGE SCALE GENOMIC DNA]</scope>
    <source>
        <strain evidence="2 3">D13</strain>
    </source>
</reference>
<evidence type="ECO:0000256" key="1">
    <source>
        <dbReference type="SAM" id="SignalP"/>
    </source>
</evidence>
<dbReference type="AlphaFoldDB" id="A0A2P1PM08"/>
<reference evidence="2 3" key="1">
    <citation type="submission" date="2018-03" db="EMBL/GenBank/DDBJ databases">
        <title>Ahniella affigens gen. nov., sp. nov., a gammaproteobacterium isolated from sandy soil near a stream.</title>
        <authorList>
            <person name="Ko Y."/>
            <person name="Kim J.-H."/>
        </authorList>
    </citation>
    <scope>NUCLEOTIDE SEQUENCE [LARGE SCALE GENOMIC DNA]</scope>
    <source>
        <strain evidence="2 3">D13</strain>
    </source>
</reference>
<dbReference type="KEGG" id="xba:C7S18_01070"/>
<name>A0A2P1PM08_9GAMM</name>
<protein>
    <submittedName>
        <fullName evidence="2">Uncharacterized protein</fullName>
    </submittedName>
</protein>
<keyword evidence="1" id="KW-0732">Signal</keyword>
<feature type="signal peptide" evidence="1">
    <location>
        <begin position="1"/>
        <end position="20"/>
    </location>
</feature>
<feature type="chain" id="PRO_5015177490" evidence="1">
    <location>
        <begin position="21"/>
        <end position="130"/>
    </location>
</feature>
<evidence type="ECO:0000313" key="2">
    <source>
        <dbReference type="EMBL" id="AVP95873.1"/>
    </source>
</evidence>
<evidence type="ECO:0000313" key="3">
    <source>
        <dbReference type="Proteomes" id="UP000241074"/>
    </source>
</evidence>
<sequence length="130" mass="13629">MLSNALLALAGIVLTHTAQAVDLNCTGTLDRVQVRSNVGKVFIGYKVGATPSRLIAICDLITPGTNAVMPICEGHHRDLTAALLSRAQVQLVFTAADGLTCETFPDFLNLVTSPGANTPLKFVSVQAPTP</sequence>
<proteinExistence type="predicted"/>
<accession>A0A2P1PM08</accession>
<dbReference type="EMBL" id="CP027860">
    <property type="protein sequence ID" value="AVP95873.1"/>
    <property type="molecule type" value="Genomic_DNA"/>
</dbReference>